<organism evidence="1 2">
    <name type="scientific">Ilex paraguariensis</name>
    <name type="common">yerba mate</name>
    <dbReference type="NCBI Taxonomy" id="185542"/>
    <lineage>
        <taxon>Eukaryota</taxon>
        <taxon>Viridiplantae</taxon>
        <taxon>Streptophyta</taxon>
        <taxon>Embryophyta</taxon>
        <taxon>Tracheophyta</taxon>
        <taxon>Spermatophyta</taxon>
        <taxon>Magnoliopsida</taxon>
        <taxon>eudicotyledons</taxon>
        <taxon>Gunneridae</taxon>
        <taxon>Pentapetalae</taxon>
        <taxon>asterids</taxon>
        <taxon>campanulids</taxon>
        <taxon>Aquifoliales</taxon>
        <taxon>Aquifoliaceae</taxon>
        <taxon>Ilex</taxon>
    </lineage>
</organism>
<accession>A0ABC8TUI9</accession>
<evidence type="ECO:0000313" key="2">
    <source>
        <dbReference type="Proteomes" id="UP001642360"/>
    </source>
</evidence>
<reference evidence="1 2" key="1">
    <citation type="submission" date="2024-02" db="EMBL/GenBank/DDBJ databases">
        <authorList>
            <person name="Vignale AGUSTIN F."/>
            <person name="Sosa J E."/>
            <person name="Modenutti C."/>
        </authorList>
    </citation>
    <scope>NUCLEOTIDE SEQUENCE [LARGE SCALE GENOMIC DNA]</scope>
</reference>
<dbReference type="AlphaFoldDB" id="A0ABC8TUI9"/>
<comment type="caution">
    <text evidence="1">The sequence shown here is derived from an EMBL/GenBank/DDBJ whole genome shotgun (WGS) entry which is preliminary data.</text>
</comment>
<dbReference type="Proteomes" id="UP001642360">
    <property type="component" value="Unassembled WGS sequence"/>
</dbReference>
<sequence length="82" mass="8948">MVAQLTSQVAPLMPCCTCCSRNKPSIYHPDSGDIDPQPQSQARVVDAIPVDPIPPPAQNPLAVPKPVDHYKEVIRRKPLTIP</sequence>
<evidence type="ECO:0000313" key="1">
    <source>
        <dbReference type="EMBL" id="CAK9171717.1"/>
    </source>
</evidence>
<name>A0ABC8TUI9_9AQUA</name>
<feature type="non-terminal residue" evidence="1">
    <location>
        <position position="82"/>
    </location>
</feature>
<gene>
    <name evidence="1" type="ORF">ILEXP_LOCUS41315</name>
</gene>
<protein>
    <submittedName>
        <fullName evidence="1">Uncharacterized protein</fullName>
    </submittedName>
</protein>
<proteinExistence type="predicted"/>
<keyword evidence="2" id="KW-1185">Reference proteome</keyword>
<dbReference type="EMBL" id="CAUOFW020005835">
    <property type="protein sequence ID" value="CAK9171717.1"/>
    <property type="molecule type" value="Genomic_DNA"/>
</dbReference>